<dbReference type="AlphaFoldDB" id="A0A8J3VRV8"/>
<evidence type="ECO:0000256" key="1">
    <source>
        <dbReference type="SAM" id="MobiDB-lite"/>
    </source>
</evidence>
<feature type="region of interest" description="Disordered" evidence="1">
    <location>
        <begin position="58"/>
        <end position="81"/>
    </location>
</feature>
<evidence type="ECO:0000313" key="4">
    <source>
        <dbReference type="Proteomes" id="UP000642748"/>
    </source>
</evidence>
<keyword evidence="4" id="KW-1185">Reference proteome</keyword>
<reference evidence="3" key="1">
    <citation type="submission" date="2021-01" db="EMBL/GenBank/DDBJ databases">
        <title>Whole genome shotgun sequence of Rugosimonospora africana NBRC 104875.</title>
        <authorList>
            <person name="Komaki H."/>
            <person name="Tamura T."/>
        </authorList>
    </citation>
    <scope>NUCLEOTIDE SEQUENCE</scope>
    <source>
        <strain evidence="3">NBRC 104875</strain>
    </source>
</reference>
<proteinExistence type="predicted"/>
<protein>
    <recommendedName>
        <fullName evidence="2">Putative regulatory protein FmdB zinc ribbon domain-containing protein</fullName>
    </recommendedName>
</protein>
<accession>A0A8J3VRV8</accession>
<dbReference type="SMART" id="SM00834">
    <property type="entry name" value="CxxC_CXXC_SSSS"/>
    <property type="match status" value="1"/>
</dbReference>
<name>A0A8J3VRV8_9ACTN</name>
<sequence>MATYEYRCPTDGAFEVRTPIGEAAPSVRCGACDGPAARVFSAPLLAVTPPALTAAIDRAGRSAESPEVVSQIPSRRPAHRR</sequence>
<evidence type="ECO:0000259" key="2">
    <source>
        <dbReference type="SMART" id="SM00834"/>
    </source>
</evidence>
<feature type="domain" description="Putative regulatory protein FmdB zinc ribbon" evidence="2">
    <location>
        <begin position="1"/>
        <end position="41"/>
    </location>
</feature>
<comment type="caution">
    <text evidence="3">The sequence shown here is derived from an EMBL/GenBank/DDBJ whole genome shotgun (WGS) entry which is preliminary data.</text>
</comment>
<evidence type="ECO:0000313" key="3">
    <source>
        <dbReference type="EMBL" id="GIH15881.1"/>
    </source>
</evidence>
<dbReference type="RefSeq" id="WP_203919495.1">
    <property type="nucleotide sequence ID" value="NZ_BONZ01000038.1"/>
</dbReference>
<gene>
    <name evidence="3" type="ORF">Raf01_40530</name>
</gene>
<organism evidence="3 4">
    <name type="scientific">Rugosimonospora africana</name>
    <dbReference type="NCBI Taxonomy" id="556532"/>
    <lineage>
        <taxon>Bacteria</taxon>
        <taxon>Bacillati</taxon>
        <taxon>Actinomycetota</taxon>
        <taxon>Actinomycetes</taxon>
        <taxon>Micromonosporales</taxon>
        <taxon>Micromonosporaceae</taxon>
        <taxon>Rugosimonospora</taxon>
    </lineage>
</organism>
<dbReference type="NCBIfam" id="TIGR02605">
    <property type="entry name" value="CxxC_CxxC_SSSS"/>
    <property type="match status" value="1"/>
</dbReference>
<dbReference type="InterPro" id="IPR013429">
    <property type="entry name" value="Regulatory_FmdB_Zinc_ribbon"/>
</dbReference>
<dbReference type="EMBL" id="BONZ01000038">
    <property type="protein sequence ID" value="GIH15881.1"/>
    <property type="molecule type" value="Genomic_DNA"/>
</dbReference>
<dbReference type="Proteomes" id="UP000642748">
    <property type="component" value="Unassembled WGS sequence"/>
</dbReference>